<gene>
    <name evidence="2" type="ORF">E0F26_01360</name>
</gene>
<dbReference type="Proteomes" id="UP001317963">
    <property type="component" value="Chromosome"/>
</dbReference>
<proteinExistence type="predicted"/>
<dbReference type="Gene3D" id="2.40.33.20">
    <property type="entry name" value="PK beta-barrel domain-like"/>
    <property type="match status" value="1"/>
</dbReference>
<accession>A0ABY6Q3Q7</accession>
<evidence type="ECO:0000313" key="3">
    <source>
        <dbReference type="Proteomes" id="UP001317963"/>
    </source>
</evidence>
<dbReference type="PROSITE" id="PS51340">
    <property type="entry name" value="MOSC"/>
    <property type="match status" value="1"/>
</dbReference>
<organism evidence="2 3">
    <name type="scientific">Candidatus Paraluminiphilus aquimaris</name>
    <dbReference type="NCBI Taxonomy" id="2518994"/>
    <lineage>
        <taxon>Bacteria</taxon>
        <taxon>Pseudomonadati</taxon>
        <taxon>Pseudomonadota</taxon>
        <taxon>Gammaproteobacteria</taxon>
        <taxon>Cellvibrionales</taxon>
        <taxon>Halieaceae</taxon>
        <taxon>Candidatus Paraluminiphilus</taxon>
    </lineage>
</organism>
<evidence type="ECO:0000313" key="2">
    <source>
        <dbReference type="EMBL" id="UZP73461.1"/>
    </source>
</evidence>
<sequence>MPNIKLKQIFRYPVKSMLGESLTTVTLGEKGIEGDRAWATRDEVRGGIRGAKKLPQLMSFQATSVSGNTAEITAPDGETCQTNTDAINGWLSEKLSHDVTLWPIMPADNLDHYRRGAPDSEDFEQELRELFGRLPDEPLPDLSAFAEVLEFESPPGTYFDAFPIMLMTQQSLDTLNQRAPGSTFDQRRFRANLLLEVEGSNEPFPEQAWIGKELHIGDVVLKIIDTCPRCSMTTHATAELPRDTDVMRHLVAEAEGNLGVYAKVVRAGAVAVNQSITLA</sequence>
<name>A0ABY6Q3Q7_9GAMM</name>
<keyword evidence="3" id="KW-1185">Reference proteome</keyword>
<dbReference type="InterPro" id="IPR005302">
    <property type="entry name" value="MoCF_Sase_C"/>
</dbReference>
<protein>
    <submittedName>
        <fullName evidence="2">MOSC domain-containing protein</fullName>
    </submittedName>
</protein>
<dbReference type="SUPFAM" id="SSF50800">
    <property type="entry name" value="PK beta-barrel domain-like"/>
    <property type="match status" value="1"/>
</dbReference>
<dbReference type="InterPro" id="IPR011037">
    <property type="entry name" value="Pyrv_Knase-like_insert_dom_sf"/>
</dbReference>
<evidence type="ECO:0000259" key="1">
    <source>
        <dbReference type="PROSITE" id="PS51340"/>
    </source>
</evidence>
<reference evidence="2 3" key="1">
    <citation type="submission" date="2019-02" db="EMBL/GenBank/DDBJ databases">
        <title>Halieaceae_genomes.</title>
        <authorList>
            <person name="Li S.-H."/>
        </authorList>
    </citation>
    <scope>NUCLEOTIDE SEQUENCE [LARGE SCALE GENOMIC DNA]</scope>
    <source>
        <strain evidence="2 3">JH123</strain>
    </source>
</reference>
<dbReference type="Pfam" id="PF03476">
    <property type="entry name" value="MOSC_N"/>
    <property type="match status" value="1"/>
</dbReference>
<feature type="domain" description="MOSC" evidence="1">
    <location>
        <begin position="132"/>
        <end position="279"/>
    </location>
</feature>
<dbReference type="Pfam" id="PF03473">
    <property type="entry name" value="MOSC"/>
    <property type="match status" value="1"/>
</dbReference>
<dbReference type="InterPro" id="IPR005303">
    <property type="entry name" value="MOCOS_middle"/>
</dbReference>
<dbReference type="EMBL" id="CP036501">
    <property type="protein sequence ID" value="UZP73461.1"/>
    <property type="molecule type" value="Genomic_DNA"/>
</dbReference>
<dbReference type="RefSeq" id="WP_279242250.1">
    <property type="nucleotide sequence ID" value="NZ_CP036501.1"/>
</dbReference>